<evidence type="ECO:0000313" key="9">
    <source>
        <dbReference type="Proteomes" id="UP000288388"/>
    </source>
</evidence>
<feature type="domain" description="FAD dependent oxidoreductase" evidence="5">
    <location>
        <begin position="3"/>
        <end position="340"/>
    </location>
</feature>
<dbReference type="EMBL" id="JARPWY010000031">
    <property type="protein sequence ID" value="MDT2514936.1"/>
    <property type="molecule type" value="Genomic_DNA"/>
</dbReference>
<comment type="caution">
    <text evidence="8">The sequence shown here is derived from an EMBL/GenBank/DDBJ whole genome shotgun (WGS) entry which is preliminary data.</text>
</comment>
<dbReference type="InterPro" id="IPR006076">
    <property type="entry name" value="FAD-dep_OxRdtase"/>
</dbReference>
<evidence type="ECO:0000256" key="1">
    <source>
        <dbReference type="ARBA" id="ARBA00001974"/>
    </source>
</evidence>
<dbReference type="EMBL" id="RYZS01000002">
    <property type="protein sequence ID" value="RVU92858.1"/>
    <property type="molecule type" value="Genomic_DNA"/>
</dbReference>
<accession>A0A2N8PRL2</accession>
<organism evidence="8 9">
    <name type="scientific">Enterococcus avium</name>
    <name type="common">Streptococcus avium</name>
    <dbReference type="NCBI Taxonomy" id="33945"/>
    <lineage>
        <taxon>Bacteria</taxon>
        <taxon>Bacillati</taxon>
        <taxon>Bacillota</taxon>
        <taxon>Bacilli</taxon>
        <taxon>Lactobacillales</taxon>
        <taxon>Enterococcaceae</taxon>
        <taxon>Enterococcus</taxon>
    </lineage>
</organism>
<dbReference type="SUPFAM" id="SSF54373">
    <property type="entry name" value="FAD-linked reductases, C-terminal domain"/>
    <property type="match status" value="1"/>
</dbReference>
<dbReference type="RefSeq" id="WP_102872812.1">
    <property type="nucleotide sequence ID" value="NZ_JADPDV010000008.1"/>
</dbReference>
<keyword evidence="4" id="KW-0560">Oxidoreductase</keyword>
<dbReference type="SUPFAM" id="SSF51905">
    <property type="entry name" value="FAD/NAD(P)-binding domain"/>
    <property type="match status" value="1"/>
</dbReference>
<comment type="similarity">
    <text evidence="2">Belongs to the DadA oxidoreductase family.</text>
</comment>
<reference evidence="8 9" key="1">
    <citation type="submission" date="2018-12" db="EMBL/GenBank/DDBJ databases">
        <title>A novel vanA-carrying plasmid in a clinical isolate of Enterococcus avium.</title>
        <authorList>
            <person name="Bernasconi O.J."/>
            <person name="Luzzaro F."/>
            <person name="Endimiani A."/>
        </authorList>
    </citation>
    <scope>NUCLEOTIDE SEQUENCE [LARGE SCALE GENOMIC DNA]</scope>
    <source>
        <strain evidence="8 9">LC0559/18</strain>
    </source>
</reference>
<evidence type="ECO:0000259" key="5">
    <source>
        <dbReference type="Pfam" id="PF01266"/>
    </source>
</evidence>
<evidence type="ECO:0000313" key="10">
    <source>
        <dbReference type="Proteomes" id="UP001264335"/>
    </source>
</evidence>
<dbReference type="PANTHER" id="PTHR13847:SF286">
    <property type="entry name" value="D-AMINO ACID DEHYDROGENASE"/>
    <property type="match status" value="1"/>
</dbReference>
<dbReference type="GO" id="GO:0016491">
    <property type="term" value="F:oxidoreductase activity"/>
    <property type="evidence" value="ECO:0007669"/>
    <property type="project" value="UniProtKB-KW"/>
</dbReference>
<evidence type="ECO:0000256" key="4">
    <source>
        <dbReference type="ARBA" id="ARBA00023002"/>
    </source>
</evidence>
<evidence type="ECO:0000313" key="6">
    <source>
        <dbReference type="EMBL" id="MDT2402995.1"/>
    </source>
</evidence>
<dbReference type="EMBL" id="JARPWH010000037">
    <property type="protein sequence ID" value="MDT2402995.1"/>
    <property type="molecule type" value="Genomic_DNA"/>
</dbReference>
<comment type="cofactor">
    <cofactor evidence="1">
        <name>FAD</name>
        <dbReference type="ChEBI" id="CHEBI:57692"/>
    </cofactor>
</comment>
<dbReference type="GO" id="GO:0005737">
    <property type="term" value="C:cytoplasm"/>
    <property type="evidence" value="ECO:0007669"/>
    <property type="project" value="TreeGrafter"/>
</dbReference>
<protein>
    <submittedName>
        <fullName evidence="8">FAD-binding oxidoreductase</fullName>
    </submittedName>
    <submittedName>
        <fullName evidence="6">FAD-dependent oxidoreductase</fullName>
    </submittedName>
</protein>
<evidence type="ECO:0000313" key="8">
    <source>
        <dbReference type="EMBL" id="RVU92858.1"/>
    </source>
</evidence>
<keyword evidence="3" id="KW-0285">Flavoprotein</keyword>
<evidence type="ECO:0000256" key="2">
    <source>
        <dbReference type="ARBA" id="ARBA00009410"/>
    </source>
</evidence>
<evidence type="ECO:0000313" key="7">
    <source>
        <dbReference type="EMBL" id="MDT2514936.1"/>
    </source>
</evidence>
<dbReference type="Pfam" id="PF01266">
    <property type="entry name" value="DAO"/>
    <property type="match status" value="1"/>
</dbReference>
<gene>
    <name evidence="8" type="ORF">EK398_20515</name>
    <name evidence="6" type="ORF">P7D43_11460</name>
    <name evidence="7" type="ORF">P7D79_11980</name>
</gene>
<dbReference type="Proteomes" id="UP000288388">
    <property type="component" value="Unassembled WGS sequence"/>
</dbReference>
<dbReference type="Proteomes" id="UP001264335">
    <property type="component" value="Unassembled WGS sequence"/>
</dbReference>
<name>A0A2N8PRL2_ENTAV</name>
<sequence length="369" mass="40989">MQKIAIIGGGIIGMTLANYLDSKKYQVTLFDDPTGQATKASAGIISPWLSKRRNKQWYRLAKDGAAFFPKLIQDFQLDHTIYQQSGTLLLRPEKQIVELRALAEERKKSAPEIGTIKQLTGEQTQQELPLLKPLPALKISGGGRLDGKAYLIRMRKLAQESGVKFISQRVQLANIQSLTYGDNQAAFDQIILTVGPHLKGLLAPLNYQVDLRPQKGQLLVFETAFNSSGNFPVAMLDGEADLIPFLNGKILLGATHENEAAWDLAETPEAFEQLTNSARDFLIEPEKLLTTPFHYRVGTRAYTSDYAPFFGQLDDHLLVASGLGSSGLTTGPYIGYLLAHYLNTGEANWQVYQKELSTYIQRKETPESD</sequence>
<proteinExistence type="inferred from homology"/>
<dbReference type="AlphaFoldDB" id="A0A2N8PRL2"/>
<evidence type="ECO:0000256" key="3">
    <source>
        <dbReference type="ARBA" id="ARBA00022630"/>
    </source>
</evidence>
<reference evidence="6 10" key="2">
    <citation type="submission" date="2023-03" db="EMBL/GenBank/DDBJ databases">
        <authorList>
            <person name="Shen W."/>
            <person name="Cai J."/>
        </authorList>
    </citation>
    <scope>NUCLEOTIDE SEQUENCE</scope>
    <source>
        <strain evidence="6">P33-2</strain>
        <strain evidence="7 10">Y2</strain>
    </source>
</reference>
<dbReference type="Gene3D" id="3.30.9.10">
    <property type="entry name" value="D-Amino Acid Oxidase, subunit A, domain 2"/>
    <property type="match status" value="1"/>
</dbReference>
<dbReference type="InterPro" id="IPR036188">
    <property type="entry name" value="FAD/NAD-bd_sf"/>
</dbReference>
<dbReference type="Proteomes" id="UP001260773">
    <property type="component" value="Unassembled WGS sequence"/>
</dbReference>
<dbReference type="PANTHER" id="PTHR13847">
    <property type="entry name" value="SARCOSINE DEHYDROGENASE-RELATED"/>
    <property type="match status" value="1"/>
</dbReference>
<dbReference type="Gene3D" id="3.50.50.60">
    <property type="entry name" value="FAD/NAD(P)-binding domain"/>
    <property type="match status" value="1"/>
</dbReference>